<keyword evidence="1" id="KW-0472">Membrane</keyword>
<name>A0AAN8FU60_TRICO</name>
<organism evidence="2 3">
    <name type="scientific">Trichostrongylus colubriformis</name>
    <name type="common">Black scour worm</name>
    <dbReference type="NCBI Taxonomy" id="6319"/>
    <lineage>
        <taxon>Eukaryota</taxon>
        <taxon>Metazoa</taxon>
        <taxon>Ecdysozoa</taxon>
        <taxon>Nematoda</taxon>
        <taxon>Chromadorea</taxon>
        <taxon>Rhabditida</taxon>
        <taxon>Rhabditina</taxon>
        <taxon>Rhabditomorpha</taxon>
        <taxon>Strongyloidea</taxon>
        <taxon>Trichostrongylidae</taxon>
        <taxon>Trichostrongylus</taxon>
    </lineage>
</organism>
<accession>A0AAN8FU60</accession>
<keyword evidence="1" id="KW-1133">Transmembrane helix</keyword>
<feature type="transmembrane region" description="Helical" evidence="1">
    <location>
        <begin position="113"/>
        <end position="134"/>
    </location>
</feature>
<keyword evidence="3" id="KW-1185">Reference proteome</keyword>
<keyword evidence="1" id="KW-0812">Transmembrane</keyword>
<reference evidence="2 3" key="1">
    <citation type="submission" date="2019-10" db="EMBL/GenBank/DDBJ databases">
        <title>Assembly and Annotation for the nematode Trichostrongylus colubriformis.</title>
        <authorList>
            <person name="Martin J."/>
        </authorList>
    </citation>
    <scope>NUCLEOTIDE SEQUENCE [LARGE SCALE GENOMIC DNA]</scope>
    <source>
        <strain evidence="2">G859</strain>
        <tissue evidence="2">Whole worm</tissue>
    </source>
</reference>
<dbReference type="AlphaFoldDB" id="A0AAN8FU60"/>
<dbReference type="Proteomes" id="UP001331761">
    <property type="component" value="Unassembled WGS sequence"/>
</dbReference>
<sequence length="248" mass="27676">MQTNDSALLGGEGLEDGWNYTNIVCGEQIVVNYTYSERDYGELEMFYQRVAAVIKNPKEASELIILDVFKNGYIVAVLLVCFFISLITLITCVFAGAAHAFRGGKKPPSTGTITCAMLSFVCCLVLAAAGTYLFTHSIKHIKYGLDSLPKQLQKSTSDISRFVEGFGENLRCNFFQGEKMVEMIIDNFIVNITAVLSATKNRIDPDNIPKVFSIVDKIRHNLNFTQWLLQSVYTNIPAREQLVNISMS</sequence>
<protein>
    <submittedName>
        <fullName evidence="2">Uncharacterized protein</fullName>
    </submittedName>
</protein>
<dbReference type="EMBL" id="WIXE01001022">
    <property type="protein sequence ID" value="KAK5986096.1"/>
    <property type="molecule type" value="Genomic_DNA"/>
</dbReference>
<feature type="non-terminal residue" evidence="2">
    <location>
        <position position="248"/>
    </location>
</feature>
<gene>
    <name evidence="2" type="ORF">GCK32_007740</name>
</gene>
<feature type="transmembrane region" description="Helical" evidence="1">
    <location>
        <begin position="73"/>
        <end position="101"/>
    </location>
</feature>
<evidence type="ECO:0000313" key="3">
    <source>
        <dbReference type="Proteomes" id="UP001331761"/>
    </source>
</evidence>
<evidence type="ECO:0000256" key="1">
    <source>
        <dbReference type="SAM" id="Phobius"/>
    </source>
</evidence>
<evidence type="ECO:0000313" key="2">
    <source>
        <dbReference type="EMBL" id="KAK5986096.1"/>
    </source>
</evidence>
<proteinExistence type="predicted"/>
<comment type="caution">
    <text evidence="2">The sequence shown here is derived from an EMBL/GenBank/DDBJ whole genome shotgun (WGS) entry which is preliminary data.</text>
</comment>